<sequence length="408" mass="45740">MKSSIKQIALFTFTLLISGEAFSQFQVKTLAVDAELVQTGKSTFLDGPSVLKLKDYFVWGGSVVEGNDGKYHMLFSLWESGDDKDSFTQSWVLESKIGYAVSDFPDKDFQFQKIILKGARYEGNKDAWDAQGVHNPHVKKFDGSFYLYYIGGKDPGKKIAPDVDKRNRVQQSQQMGVIRFDSFQDLLNGEFKRSKNPILSPRTRVKPTNVVNPSPKGTIAKPDNLIVVNPSVEYNPKTKEYMLFFKGNIYEPSWKGVHGVATGPSPLGPFKARDEFIFDVRMPDGKIASTEDPYVWFSSKHDSFFAIVKDFSGAVTGGEKKALALLKSHDGIKWETTENSLFMKREVTLKSGQIIQLDRMERPQLLLNEDGVPLYLYCAAAVENVNPKNDGSSFNLQIPLALGNKNQN</sequence>
<evidence type="ECO:0000256" key="1">
    <source>
        <dbReference type="SAM" id="SignalP"/>
    </source>
</evidence>
<dbReference type="RefSeq" id="WP_008202549.1">
    <property type="nucleotide sequence ID" value="NZ_CM001023.1"/>
</dbReference>
<reference evidence="2 3" key="1">
    <citation type="journal article" date="2011" name="J. Bacteriol.">
        <title>Complete genome sequence of Algoriphagus sp. PR1, bacterial prey of a colony-forming choanoflagellate.</title>
        <authorList>
            <person name="Alegado R.A."/>
            <person name="Ferriera S."/>
            <person name="Nusbaum C."/>
            <person name="Young S.K."/>
            <person name="Zeng Q."/>
            <person name="Imamovic A."/>
            <person name="Fairclough S.R."/>
            <person name="King N."/>
        </authorList>
    </citation>
    <scope>NUCLEOTIDE SEQUENCE [LARGE SCALE GENOMIC DNA]</scope>
    <source>
        <strain evidence="2 3">PR1</strain>
    </source>
</reference>
<feature type="chain" id="PRO_5002653464" evidence="1">
    <location>
        <begin position="24"/>
        <end position="408"/>
    </location>
</feature>
<dbReference type="Proteomes" id="UP000003919">
    <property type="component" value="Unassembled WGS sequence"/>
</dbReference>
<dbReference type="CDD" id="cd08994">
    <property type="entry name" value="GH43_62_32_68_117_130-like"/>
    <property type="match status" value="1"/>
</dbReference>
<comment type="caution">
    <text evidence="2">The sequence shown here is derived from an EMBL/GenBank/DDBJ whole genome shotgun (WGS) entry which is preliminary data.</text>
</comment>
<gene>
    <name evidence="2" type="ORF">ALPR1_17898</name>
</gene>
<protein>
    <submittedName>
        <fullName evidence="2">Uncharacterized protein</fullName>
    </submittedName>
</protein>
<dbReference type="EMBL" id="AAXU02000001">
    <property type="protein sequence ID" value="EAZ80934.1"/>
    <property type="molecule type" value="Genomic_DNA"/>
</dbReference>
<dbReference type="HOGENOM" id="CLU_055584_0_0_10"/>
<dbReference type="eggNOG" id="COG1621">
    <property type="taxonomic scope" value="Bacteria"/>
</dbReference>
<dbReference type="SUPFAM" id="SSF75005">
    <property type="entry name" value="Arabinanase/levansucrase/invertase"/>
    <property type="match status" value="2"/>
</dbReference>
<keyword evidence="3" id="KW-1185">Reference proteome</keyword>
<proteinExistence type="predicted"/>
<accession>A3HWG1</accession>
<feature type="signal peptide" evidence="1">
    <location>
        <begin position="1"/>
        <end position="23"/>
    </location>
</feature>
<dbReference type="OrthoDB" id="9794572at2"/>
<name>A3HWG1_9BACT</name>
<dbReference type="Gene3D" id="2.115.10.20">
    <property type="entry name" value="Glycosyl hydrolase domain, family 43"/>
    <property type="match status" value="1"/>
</dbReference>
<keyword evidence="1" id="KW-0732">Signal</keyword>
<dbReference type="InterPro" id="IPR023296">
    <property type="entry name" value="Glyco_hydro_beta-prop_sf"/>
</dbReference>
<evidence type="ECO:0000313" key="3">
    <source>
        <dbReference type="Proteomes" id="UP000003919"/>
    </source>
</evidence>
<evidence type="ECO:0000313" key="2">
    <source>
        <dbReference type="EMBL" id="EAZ80934.1"/>
    </source>
</evidence>
<organism evidence="2 3">
    <name type="scientific">Algoriphagus machipongonensis</name>
    <dbReference type="NCBI Taxonomy" id="388413"/>
    <lineage>
        <taxon>Bacteria</taxon>
        <taxon>Pseudomonadati</taxon>
        <taxon>Bacteroidota</taxon>
        <taxon>Cytophagia</taxon>
        <taxon>Cytophagales</taxon>
        <taxon>Cyclobacteriaceae</taxon>
        <taxon>Algoriphagus</taxon>
    </lineage>
</organism>
<dbReference type="STRING" id="388413.ALPR1_17898"/>
<dbReference type="AlphaFoldDB" id="A3HWG1"/>